<evidence type="ECO:0000313" key="2">
    <source>
        <dbReference type="EMBL" id="BAF50713.1"/>
    </source>
</evidence>
<proteinExistence type="predicted"/>
<gene>
    <name evidence="2" type="primary">virN</name>
</gene>
<dbReference type="Gene3D" id="3.20.20.30">
    <property type="entry name" value="Luciferase-like domain"/>
    <property type="match status" value="1"/>
</dbReference>
<feature type="domain" description="Luciferase-like" evidence="1">
    <location>
        <begin position="38"/>
        <end position="353"/>
    </location>
</feature>
<dbReference type="EMBL" id="AB283030">
    <property type="protein sequence ID" value="BAF50713.1"/>
    <property type="molecule type" value="Genomic_DNA"/>
</dbReference>
<dbReference type="GO" id="GO:0005829">
    <property type="term" value="C:cytosol"/>
    <property type="evidence" value="ECO:0007669"/>
    <property type="project" value="TreeGrafter"/>
</dbReference>
<evidence type="ECO:0000259" key="1">
    <source>
        <dbReference type="Pfam" id="PF00296"/>
    </source>
</evidence>
<dbReference type="SUPFAM" id="SSF51679">
    <property type="entry name" value="Bacterial luciferase-like"/>
    <property type="match status" value="1"/>
</dbReference>
<dbReference type="PANTHER" id="PTHR30137:SF6">
    <property type="entry name" value="LUCIFERASE-LIKE MONOOXYGENASE"/>
    <property type="match status" value="1"/>
</dbReference>
<dbReference type="GO" id="GO:0016705">
    <property type="term" value="F:oxidoreductase activity, acting on paired donors, with incorporation or reduction of molecular oxygen"/>
    <property type="evidence" value="ECO:0007669"/>
    <property type="project" value="InterPro"/>
</dbReference>
<dbReference type="AlphaFoldDB" id="A4PHL6"/>
<dbReference type="InterPro" id="IPR036661">
    <property type="entry name" value="Luciferase-like_sf"/>
</dbReference>
<dbReference type="PANTHER" id="PTHR30137">
    <property type="entry name" value="LUCIFERASE-LIKE MONOOXYGENASE"/>
    <property type="match status" value="1"/>
</dbReference>
<dbReference type="InterPro" id="IPR011251">
    <property type="entry name" value="Luciferase-like_dom"/>
</dbReference>
<name>A4PHL6_STRVG</name>
<dbReference type="Pfam" id="PF00296">
    <property type="entry name" value="Bac_luciferase"/>
    <property type="match status" value="1"/>
</dbReference>
<sequence length="406" mass="43973">MRPRPPARISFCSPGTFTDHPAPFTHCPRTEPSDGVVMEFGVNFFPVVDPERKTAAEYYAESLRLVELAESLGYEHAQIVEHYGSPYGGYSPDPVAFLAAAAARTSRIRLATGAVIAAFTHPVKLAANLAMLDNLSHGRLDVGFGRAFLPDEFEAFGVPIEESRSRFDDGIAACIALWTEENTVFEGAVHRFGPFTGFPRPYQQPHPPVFVASASSPDSCAAAGRAGHHLQVVPSVTTRQGLKEMIEGYRQARAEAGHPSGGRIQVKYTCYVSEDRDLALADAREQEQNYVSRMAEAVSSWAHTRSSQYPGYERFVEKARGYDFDRALTDGKVLAGTPQDVTEQVREIAAEYGSDLCLSLQFSPGHLPFERAARAMELFALQVAPSFTGRAGAAAGAEAVAVPAAG</sequence>
<organism evidence="2">
    <name type="scientific">Streptomyces virginiae</name>
    <name type="common">Streptomyces cinnamonensis</name>
    <dbReference type="NCBI Taxonomy" id="1961"/>
    <lineage>
        <taxon>Bacteria</taxon>
        <taxon>Bacillati</taxon>
        <taxon>Actinomycetota</taxon>
        <taxon>Actinomycetes</taxon>
        <taxon>Kitasatosporales</taxon>
        <taxon>Streptomycetaceae</taxon>
        <taxon>Streptomyces</taxon>
    </lineage>
</organism>
<protein>
    <submittedName>
        <fullName evidence="2">Favin-dependent oxidoreductase</fullName>
    </submittedName>
</protein>
<reference evidence="2" key="1">
    <citation type="journal article" date="2007" name="Gene">
        <title>Characterization of biosynthetic gene cluster for the production of virginiamycin M, a streptogramin type A antibiotic, in Streptomyces virginiae.</title>
        <authorList>
            <person name="Pulsawat N."/>
            <person name="Kitani S."/>
            <person name="Nihira T."/>
        </authorList>
    </citation>
    <scope>NUCLEOTIDE SEQUENCE</scope>
</reference>
<accession>A4PHL6</accession>
<dbReference type="InterPro" id="IPR050766">
    <property type="entry name" value="Bact_Lucif_Oxidored"/>
</dbReference>